<evidence type="ECO:0000313" key="3">
    <source>
        <dbReference type="EMBL" id="QPQ92669.1"/>
    </source>
</evidence>
<dbReference type="AlphaFoldDB" id="A0AAP9Y2L7"/>
<accession>A0AAP9Y2L7</accession>
<feature type="domain" description="Tlde1" evidence="2">
    <location>
        <begin position="5"/>
        <end position="55"/>
    </location>
</feature>
<dbReference type="Proteomes" id="UP000594892">
    <property type="component" value="Chromosome 2"/>
</dbReference>
<organism evidence="3 4">
    <name type="scientific">Burkholderia glumae</name>
    <name type="common">Pseudomonas glumae</name>
    <dbReference type="NCBI Taxonomy" id="337"/>
    <lineage>
        <taxon>Bacteria</taxon>
        <taxon>Pseudomonadati</taxon>
        <taxon>Pseudomonadota</taxon>
        <taxon>Betaproteobacteria</taxon>
        <taxon>Burkholderiales</taxon>
        <taxon>Burkholderiaceae</taxon>
        <taxon>Burkholderia</taxon>
    </lineage>
</organism>
<dbReference type="EMBL" id="CP065601">
    <property type="protein sequence ID" value="QPQ92669.1"/>
    <property type="molecule type" value="Genomic_DNA"/>
</dbReference>
<protein>
    <submittedName>
        <fullName evidence="3">DUF2778 domain-containing protein</fullName>
    </submittedName>
</protein>
<dbReference type="RefSeq" id="WP_158335149.1">
    <property type="nucleotide sequence ID" value="NZ_CP021074.1"/>
</dbReference>
<dbReference type="Pfam" id="PF10908">
    <property type="entry name" value="Tlde1_dom"/>
    <property type="match status" value="1"/>
</dbReference>
<name>A0AAP9Y2L7_BURGL</name>
<evidence type="ECO:0000259" key="2">
    <source>
        <dbReference type="Pfam" id="PF10908"/>
    </source>
</evidence>
<gene>
    <name evidence="3" type="ORF">I6H06_26820</name>
</gene>
<sequence length="65" mass="7111">MRNAKSVDSTFAEKGQPENFRLHPMGRMRLSEGCVTVTDQKRCDQLEKRGGRANSDSRISGAAGA</sequence>
<proteinExistence type="predicted"/>
<feature type="region of interest" description="Disordered" evidence="1">
    <location>
        <begin position="46"/>
        <end position="65"/>
    </location>
</feature>
<reference evidence="3 4" key="1">
    <citation type="submission" date="2020-12" db="EMBL/GenBank/DDBJ databases">
        <title>FDA dAtabase for Regulatory Grade micrObial Sequences (FDA-ARGOS): Supporting development and validation of Infectious Disease Dx tests.</title>
        <authorList>
            <person name="Minogue T."/>
            <person name="Wolcott M."/>
            <person name="Wasieloski L."/>
            <person name="Aguilar W."/>
            <person name="Moore D."/>
            <person name="Jaissle J."/>
            <person name="Tallon L."/>
            <person name="Sadzewicz L."/>
            <person name="Zhao X."/>
            <person name="Boylan J."/>
            <person name="Ott S."/>
            <person name="Bowen H."/>
            <person name="Vavikolanu K."/>
            <person name="Mehta A."/>
            <person name="Aluvathingal J."/>
            <person name="Nadendla S."/>
            <person name="Yan Y."/>
            <person name="Sichtig H."/>
        </authorList>
    </citation>
    <scope>NUCLEOTIDE SEQUENCE [LARGE SCALE GENOMIC DNA]</scope>
    <source>
        <strain evidence="3 4">FDAARGOS_949</strain>
    </source>
</reference>
<evidence type="ECO:0000313" key="4">
    <source>
        <dbReference type="Proteomes" id="UP000594892"/>
    </source>
</evidence>
<dbReference type="InterPro" id="IPR021225">
    <property type="entry name" value="Tlde1_dom"/>
</dbReference>
<evidence type="ECO:0000256" key="1">
    <source>
        <dbReference type="SAM" id="MobiDB-lite"/>
    </source>
</evidence>